<dbReference type="OrthoDB" id="10678431at2759"/>
<evidence type="ECO:0000256" key="1">
    <source>
        <dbReference type="SAM" id="Coils"/>
    </source>
</evidence>
<dbReference type="Proteomes" id="UP000039865">
    <property type="component" value="Unassembled WGS sequence"/>
</dbReference>
<accession>A0A078AEN2</accession>
<protein>
    <submittedName>
        <fullName evidence="2">Uncharacterized protein</fullName>
    </submittedName>
</protein>
<evidence type="ECO:0000313" key="2">
    <source>
        <dbReference type="EMBL" id="CDW80729.1"/>
    </source>
</evidence>
<name>A0A078AEN2_STYLE</name>
<keyword evidence="1" id="KW-0175">Coiled coil</keyword>
<keyword evidence="3" id="KW-1185">Reference proteome</keyword>
<feature type="coiled-coil region" evidence="1">
    <location>
        <begin position="208"/>
        <end position="301"/>
    </location>
</feature>
<reference evidence="2 3" key="1">
    <citation type="submission" date="2014-06" db="EMBL/GenBank/DDBJ databases">
        <authorList>
            <person name="Swart Estienne"/>
        </authorList>
    </citation>
    <scope>NUCLEOTIDE SEQUENCE [LARGE SCALE GENOMIC DNA]</scope>
    <source>
        <strain evidence="2 3">130c</strain>
    </source>
</reference>
<sequence>MNQSQASTISMKLIGKITAKKENLQLNNYTINEFRDNQLSSTNSTLQNQLKEIKDNDQNKANQVSSPPRQLCTVEEGILKHIQQKIQVMEDQISKIEYSQDTMRPVLRQIQTPQGQIALLNQFQKQQLQMLNPKEQEKQQQIAEQQYEILKNLKSQSQDQLDQHEELFKKSVDGLKIKKMELDFNLEQSSKYLASQLRESEFKILDDKAQLQNDIQRKQNDIKDELLQKIEQMRQNQQSNSAGQSQRMQSLYERLDDVQKIYSQRLNNLEQRVKPISEVISQAKKNDSNQLQLQLSKLLEEQMRNTVLSIKGTFEEKFQSIQDQQKQETDCLKEDLSKLNIKIAQQSINMTADNRISELTFKKVKNQTKSVANLSPNSEYNKNKTIDQIQSQSKSVTRKQNQIQSQTQNQLREDIKKSFEGLESFSLKTSEDINEELENLNGCIESNSNALQKSLYDLQDLKDSQKGKKDIEDFANRIISQFSQFSDYIRNEVSKIRKLILHRQQSADQELKKQDSLVDQLHKVVMSESQISGQSVVVKLDQIKEHQDALKKHLANTQGYLTREANQVDLKLMQLQDFIVKEIEPYIPQADDSENQIDQYGANQKPFSGINKQNISAIQEEGAEYLHTEDQLDDSIGN</sequence>
<dbReference type="InParanoid" id="A0A078AEN2"/>
<dbReference type="AlphaFoldDB" id="A0A078AEN2"/>
<gene>
    <name evidence="2" type="primary">Contig11263.g12035</name>
    <name evidence="2" type="ORF">STYLEM_9733</name>
</gene>
<proteinExistence type="predicted"/>
<dbReference type="EMBL" id="CCKQ01009259">
    <property type="protein sequence ID" value="CDW80729.1"/>
    <property type="molecule type" value="Genomic_DNA"/>
</dbReference>
<organism evidence="2 3">
    <name type="scientific">Stylonychia lemnae</name>
    <name type="common">Ciliate</name>
    <dbReference type="NCBI Taxonomy" id="5949"/>
    <lineage>
        <taxon>Eukaryota</taxon>
        <taxon>Sar</taxon>
        <taxon>Alveolata</taxon>
        <taxon>Ciliophora</taxon>
        <taxon>Intramacronucleata</taxon>
        <taxon>Spirotrichea</taxon>
        <taxon>Stichotrichia</taxon>
        <taxon>Sporadotrichida</taxon>
        <taxon>Oxytrichidae</taxon>
        <taxon>Stylonychinae</taxon>
        <taxon>Stylonychia</taxon>
    </lineage>
</organism>
<evidence type="ECO:0000313" key="3">
    <source>
        <dbReference type="Proteomes" id="UP000039865"/>
    </source>
</evidence>